<dbReference type="RefSeq" id="WP_138842785.1">
    <property type="nucleotide sequence ID" value="NZ_VCPD01000004.1"/>
</dbReference>
<feature type="region of interest" description="Disordered" evidence="1">
    <location>
        <begin position="49"/>
        <end position="86"/>
    </location>
</feature>
<evidence type="ECO:0000313" key="2">
    <source>
        <dbReference type="EMBL" id="TMV06972.1"/>
    </source>
</evidence>
<sequence>MTLDDIAQIIAHDHAGAWWGLFRSDGNGHRFLPTGHVLTHAAYDEIRARFGPTPSGEKPELTPEQIKRNKLRGIADAAGEGRRYGR</sequence>
<dbReference type="EMBL" id="VCPD01000004">
    <property type="protein sequence ID" value="TMV06972.1"/>
    <property type="molecule type" value="Genomic_DNA"/>
</dbReference>
<evidence type="ECO:0000313" key="3">
    <source>
        <dbReference type="Proteomes" id="UP001193035"/>
    </source>
</evidence>
<accession>A0ABY2WW41</accession>
<evidence type="ECO:0000256" key="1">
    <source>
        <dbReference type="SAM" id="MobiDB-lite"/>
    </source>
</evidence>
<organism evidence="2 3">
    <name type="scientific">Ruegeria sediminis</name>
    <dbReference type="NCBI Taxonomy" id="2583820"/>
    <lineage>
        <taxon>Bacteria</taxon>
        <taxon>Pseudomonadati</taxon>
        <taxon>Pseudomonadota</taxon>
        <taxon>Alphaproteobacteria</taxon>
        <taxon>Rhodobacterales</taxon>
        <taxon>Roseobacteraceae</taxon>
        <taxon>Ruegeria</taxon>
    </lineage>
</organism>
<feature type="compositionally biased region" description="Basic and acidic residues" evidence="1">
    <location>
        <begin position="57"/>
        <end position="67"/>
    </location>
</feature>
<name>A0ABY2WW41_9RHOB</name>
<keyword evidence="3" id="KW-1185">Reference proteome</keyword>
<reference evidence="2 3" key="1">
    <citation type="submission" date="2019-05" db="EMBL/GenBank/DDBJ databases">
        <title>Ruegeria sp. nov., isolated from tidal flat.</title>
        <authorList>
            <person name="Kim W."/>
        </authorList>
    </citation>
    <scope>NUCLEOTIDE SEQUENCE [LARGE SCALE GENOMIC DNA]</scope>
    <source>
        <strain evidence="2 3">CAU 1488</strain>
    </source>
</reference>
<protein>
    <submittedName>
        <fullName evidence="2">Uncharacterized protein</fullName>
    </submittedName>
</protein>
<dbReference type="Proteomes" id="UP001193035">
    <property type="component" value="Unassembled WGS sequence"/>
</dbReference>
<comment type="caution">
    <text evidence="2">The sequence shown here is derived from an EMBL/GenBank/DDBJ whole genome shotgun (WGS) entry which is preliminary data.</text>
</comment>
<proteinExistence type="predicted"/>
<gene>
    <name evidence="2" type="ORF">FGK63_12710</name>
</gene>